<proteinExistence type="predicted"/>
<keyword evidence="2" id="KW-1185">Reference proteome</keyword>
<reference evidence="1 2" key="1">
    <citation type="submission" date="2023-11" db="EMBL/GenBank/DDBJ databases">
        <title>Analysis of the Genomes of Mucilaginibacter gossypii cycad 4 and M. sabulilitoris SNA2: microbes with the potential for plant growth promotion.</title>
        <authorList>
            <person name="Hirsch A.M."/>
            <person name="Humm E."/>
            <person name="Rubbi M."/>
            <person name="Del Vecchio G."/>
            <person name="Ha S.M."/>
            <person name="Pellegrini M."/>
            <person name="Gunsalus R.P."/>
        </authorList>
    </citation>
    <scope>NUCLEOTIDE SEQUENCE [LARGE SCALE GENOMIC DNA]</scope>
    <source>
        <strain evidence="1 2">SNA2</strain>
    </source>
</reference>
<evidence type="ECO:0000313" key="2">
    <source>
        <dbReference type="Proteomes" id="UP001324380"/>
    </source>
</evidence>
<dbReference type="Proteomes" id="UP001324380">
    <property type="component" value="Chromosome"/>
</dbReference>
<protein>
    <submittedName>
        <fullName evidence="1">Uncharacterized protein</fullName>
    </submittedName>
</protein>
<dbReference type="RefSeq" id="WP_321560443.1">
    <property type="nucleotide sequence ID" value="NZ_CP139558.1"/>
</dbReference>
<dbReference type="EMBL" id="CP139558">
    <property type="protein sequence ID" value="WPU91277.1"/>
    <property type="molecule type" value="Genomic_DNA"/>
</dbReference>
<gene>
    <name evidence="1" type="ORF">SNE25_18330</name>
</gene>
<accession>A0ABZ0TDJ7</accession>
<sequence length="133" mass="15609">MANHIQVKIHPDVQTVNSVPDVLPNATWIIGHKTNLFIDGKYVFKFKVSMLIRKDGEQDPTYSYSRYMRFGFLPTDNKDELYQTGLWCYQTAVIEFNKSLDIFFGRDRFMDCRFDDPIDVNRMIDNALNLSLN</sequence>
<name>A0ABZ0TDJ7_9SPHI</name>
<organism evidence="1 2">
    <name type="scientific">Mucilaginibacter sabulilitoris</name>
    <dbReference type="NCBI Taxonomy" id="1173583"/>
    <lineage>
        <taxon>Bacteria</taxon>
        <taxon>Pseudomonadati</taxon>
        <taxon>Bacteroidota</taxon>
        <taxon>Sphingobacteriia</taxon>
        <taxon>Sphingobacteriales</taxon>
        <taxon>Sphingobacteriaceae</taxon>
        <taxon>Mucilaginibacter</taxon>
    </lineage>
</organism>
<evidence type="ECO:0000313" key="1">
    <source>
        <dbReference type="EMBL" id="WPU91277.1"/>
    </source>
</evidence>